<dbReference type="EMBL" id="CP136897">
    <property type="protein sequence ID" value="WOL16663.1"/>
    <property type="molecule type" value="Genomic_DNA"/>
</dbReference>
<dbReference type="GO" id="GO:0005886">
    <property type="term" value="C:plasma membrane"/>
    <property type="evidence" value="ECO:0007669"/>
    <property type="project" value="TreeGrafter"/>
</dbReference>
<feature type="coiled-coil region" evidence="1">
    <location>
        <begin position="128"/>
        <end position="180"/>
    </location>
</feature>
<accession>A0AAQ3QPA2</accession>
<dbReference type="PANTHER" id="PTHR31149">
    <property type="entry name" value="EXPRESSED PROTEIN"/>
    <property type="match status" value="1"/>
</dbReference>
<reference evidence="4 5" key="1">
    <citation type="submission" date="2023-10" db="EMBL/GenBank/DDBJ databases">
        <title>Chromosome-scale genome assembly provides insights into flower coloration mechanisms of Canna indica.</title>
        <authorList>
            <person name="Li C."/>
        </authorList>
    </citation>
    <scope>NUCLEOTIDE SEQUENCE [LARGE SCALE GENOMIC DNA]</scope>
    <source>
        <tissue evidence="4">Flower</tissue>
    </source>
</reference>
<evidence type="ECO:0000259" key="3">
    <source>
        <dbReference type="Pfam" id="PF23197"/>
    </source>
</evidence>
<evidence type="ECO:0000313" key="4">
    <source>
        <dbReference type="EMBL" id="WOL16663.1"/>
    </source>
</evidence>
<organism evidence="4 5">
    <name type="scientific">Canna indica</name>
    <name type="common">Indian-shot</name>
    <dbReference type="NCBI Taxonomy" id="4628"/>
    <lineage>
        <taxon>Eukaryota</taxon>
        <taxon>Viridiplantae</taxon>
        <taxon>Streptophyta</taxon>
        <taxon>Embryophyta</taxon>
        <taxon>Tracheophyta</taxon>
        <taxon>Spermatophyta</taxon>
        <taxon>Magnoliopsida</taxon>
        <taxon>Liliopsida</taxon>
        <taxon>Zingiberales</taxon>
        <taxon>Cannaceae</taxon>
        <taxon>Canna</taxon>
    </lineage>
</organism>
<dbReference type="InterPro" id="IPR055474">
    <property type="entry name" value="DUF7046"/>
</dbReference>
<feature type="domain" description="DUF7046" evidence="2">
    <location>
        <begin position="481"/>
        <end position="577"/>
    </location>
</feature>
<gene>
    <name evidence="4" type="ORF">Cni_G25451</name>
</gene>
<keyword evidence="5" id="KW-1185">Reference proteome</keyword>
<keyword evidence="1" id="KW-0175">Coiled coil</keyword>
<name>A0AAQ3QPA2_9LILI</name>
<dbReference type="Gene3D" id="2.60.40.2700">
    <property type="match status" value="1"/>
</dbReference>
<dbReference type="Proteomes" id="UP001327560">
    <property type="component" value="Chromosome 8"/>
</dbReference>
<evidence type="ECO:0000259" key="2">
    <source>
        <dbReference type="Pfam" id="PF23080"/>
    </source>
</evidence>
<dbReference type="AlphaFoldDB" id="A0AAQ3QPA2"/>
<evidence type="ECO:0000313" key="5">
    <source>
        <dbReference type="Proteomes" id="UP001327560"/>
    </source>
</evidence>
<dbReference type="Pfam" id="PF23197">
    <property type="entry name" value="IG_AIR9"/>
    <property type="match status" value="1"/>
</dbReference>
<proteinExistence type="predicted"/>
<feature type="domain" description="AIR9-like A9" evidence="3">
    <location>
        <begin position="363"/>
        <end position="439"/>
    </location>
</feature>
<dbReference type="FunFam" id="2.60.40.2700:FF:000001">
    <property type="entry name" value="Transmembrane protein"/>
    <property type="match status" value="1"/>
</dbReference>
<sequence length="578" mass="65043">MKVWCFSTAGKGRHGNMHIPLYSQAGLTNANCQPSSESMRPNVLPASTGYKHGNDDVGLSAQRSNSLVRHQFQSIPGVGKRGEFNNQLPDPEIVELHYKSRLQEEEILLLRKQITDACTTELQLLNEKHILERRLSELRIALDEKQDDAIASALKELTKKRSYVEENLRLTNDLQVAEEETFMLTSSLLSLLAEYDIRPSQITSSTITYGVKQLYQHMHWKLKSYGYMEDMNHHLGNQPDNLKGDKYIQATSSSRYQLSHAYMEPTIPEVHLYDQYPMYMHGKGIVKMDLKGVNVTPSSEMPYPAINEKSRDLPYDIYKEVGGVPNPSQGHVDAQFPMATMPVNQGSFISEGEYDLPGIEGFQVYGEAKPGSKLQACGYPTNGTTLCIFQWLRELDNGTRQYIEGASVPEYVVTADDVDTILAVECTPIDDSGQQGDLVRQFANNQNKITCDPEMQNQIDSYISAGKAIFNVKVLEDSSNWEQTVLILKRSTYQINVKRSDGGVIEGKYSSDLEIKVPLGYTTQFVLTCPDGRNVPLSTDGACQPYSSENDVRLRDIIVLTMRYFQSKVIDTKRKVKA</sequence>
<dbReference type="Pfam" id="PF23080">
    <property type="entry name" value="DUF7046"/>
    <property type="match status" value="1"/>
</dbReference>
<protein>
    <submittedName>
        <fullName evidence="4">Uncharacterized protein</fullName>
    </submittedName>
</protein>
<dbReference type="PANTHER" id="PTHR31149:SF7">
    <property type="entry name" value="EXPRESSED PROTEIN"/>
    <property type="match status" value="1"/>
</dbReference>
<dbReference type="InterPro" id="IPR056284">
    <property type="entry name" value="AIR9-like_A9"/>
</dbReference>
<evidence type="ECO:0000256" key="1">
    <source>
        <dbReference type="SAM" id="Coils"/>
    </source>
</evidence>